<feature type="transmembrane region" description="Helical" evidence="10">
    <location>
        <begin position="248"/>
        <end position="274"/>
    </location>
</feature>
<feature type="transmembrane region" description="Helical" evidence="10">
    <location>
        <begin position="12"/>
        <end position="33"/>
    </location>
</feature>
<feature type="transmembrane region" description="Helical" evidence="10">
    <location>
        <begin position="167"/>
        <end position="186"/>
    </location>
</feature>
<comment type="caution">
    <text evidence="11">The sequence shown here is derived from an EMBL/GenBank/DDBJ whole genome shotgun (WGS) entry which is preliminary data.</text>
</comment>
<sequence length="444" mass="49272">MSFKLQKTNPRKLFISYLIPSLLGMLLMASNILVDGIFVSHGVGEDALAGINIATPIFSILLAVSLWIGMGGATLFSIALGEGKKKEAQSIFTRSVILTSIIVGVFIIIGLWKLKEIAYLFGASAITYPYVRDYLFVILLFGFVYVLENIISIFIRNDGNPKLAMTGLGITAILNIILNYFFIFVWQWGVTGAAYATALSTVVGLAVLLLHFKRPNSHLKWAKPDFHVKSMLSILQIGLPSYVVEMSFALTVVAYNITFLFFAGTIGVTSYAIINYLHAVFLMIFIAVGASLQPIVSYHFGAKLYDRLRIFLKLGILTAIGIGVMLFIVGLFGKSLILMLFGIQDEAVINYTTKGITLFFVGYLFLGFNLVIAEYFQAIKRIRFSTWIVLTRSILLFMPLLYVLPKFGNSELIWLAFPIAEGLTAMGLIILIIKNPRLHPIPKE</sequence>
<comment type="similarity">
    <text evidence="2">Belongs to the multi antimicrobial extrusion (MATE) (TC 2.A.66.1) family. MepA subfamily.</text>
</comment>
<gene>
    <name evidence="11" type="ORF">DEX24_08395</name>
</gene>
<evidence type="ECO:0000256" key="1">
    <source>
        <dbReference type="ARBA" id="ARBA00004651"/>
    </source>
</evidence>
<feature type="transmembrane region" description="Helical" evidence="10">
    <location>
        <begin position="355"/>
        <end position="372"/>
    </location>
</feature>
<dbReference type="PANTHER" id="PTHR43823:SF4">
    <property type="entry name" value="SPORULATION PROTEIN YKVU"/>
    <property type="match status" value="1"/>
</dbReference>
<proteinExistence type="inferred from homology"/>
<evidence type="ECO:0000256" key="4">
    <source>
        <dbReference type="ARBA" id="ARBA00022448"/>
    </source>
</evidence>
<dbReference type="GO" id="GO:0046677">
    <property type="term" value="P:response to antibiotic"/>
    <property type="evidence" value="ECO:0007669"/>
    <property type="project" value="UniProtKB-KW"/>
</dbReference>
<dbReference type="Proteomes" id="UP000245938">
    <property type="component" value="Unassembled WGS sequence"/>
</dbReference>
<feature type="transmembrane region" description="Helical" evidence="10">
    <location>
        <begin position="280"/>
        <end position="302"/>
    </location>
</feature>
<organism evidence="11 12">
    <name type="scientific">Kurthia sibirica</name>
    <dbReference type="NCBI Taxonomy" id="202750"/>
    <lineage>
        <taxon>Bacteria</taxon>
        <taxon>Bacillati</taxon>
        <taxon>Bacillota</taxon>
        <taxon>Bacilli</taxon>
        <taxon>Bacillales</taxon>
        <taxon>Caryophanaceae</taxon>
        <taxon>Kurthia</taxon>
    </lineage>
</organism>
<dbReference type="NCBIfam" id="TIGR00797">
    <property type="entry name" value="matE"/>
    <property type="match status" value="1"/>
</dbReference>
<keyword evidence="4" id="KW-0813">Transport</keyword>
<evidence type="ECO:0000256" key="7">
    <source>
        <dbReference type="ARBA" id="ARBA00022989"/>
    </source>
</evidence>
<dbReference type="GO" id="GO:0042910">
    <property type="term" value="F:xenobiotic transmembrane transporter activity"/>
    <property type="evidence" value="ECO:0007669"/>
    <property type="project" value="InterPro"/>
</dbReference>
<feature type="transmembrane region" description="Helical" evidence="10">
    <location>
        <begin position="91"/>
        <end position="114"/>
    </location>
</feature>
<evidence type="ECO:0000256" key="10">
    <source>
        <dbReference type="SAM" id="Phobius"/>
    </source>
</evidence>
<dbReference type="CDD" id="cd13143">
    <property type="entry name" value="MATE_MepA_like"/>
    <property type="match status" value="1"/>
</dbReference>
<comment type="subcellular location">
    <subcellularLocation>
        <location evidence="1">Cell membrane</location>
        <topology evidence="1">Multi-pass membrane protein</topology>
    </subcellularLocation>
</comment>
<dbReference type="InterPro" id="IPR002528">
    <property type="entry name" value="MATE_fam"/>
</dbReference>
<keyword evidence="6 10" id="KW-0812">Transmembrane</keyword>
<name>A0A2U3ALQ5_9BACL</name>
<feature type="transmembrane region" description="Helical" evidence="10">
    <location>
        <begin position="411"/>
        <end position="433"/>
    </location>
</feature>
<feature type="transmembrane region" description="Helical" evidence="10">
    <location>
        <begin position="314"/>
        <end position="343"/>
    </location>
</feature>
<keyword evidence="7 10" id="KW-1133">Transmembrane helix</keyword>
<feature type="transmembrane region" description="Helical" evidence="10">
    <location>
        <begin position="384"/>
        <end position="405"/>
    </location>
</feature>
<keyword evidence="12" id="KW-1185">Reference proteome</keyword>
<feature type="transmembrane region" description="Helical" evidence="10">
    <location>
        <begin position="134"/>
        <end position="155"/>
    </location>
</feature>
<dbReference type="PANTHER" id="PTHR43823">
    <property type="entry name" value="SPORULATION PROTEIN YKVU"/>
    <property type="match status" value="1"/>
</dbReference>
<protein>
    <recommendedName>
        <fullName evidence="3">Multidrug export protein MepA</fullName>
    </recommendedName>
</protein>
<dbReference type="AlphaFoldDB" id="A0A2U3ALQ5"/>
<dbReference type="InterPro" id="IPR048279">
    <property type="entry name" value="MdtK-like"/>
</dbReference>
<dbReference type="GO" id="GO:0005886">
    <property type="term" value="C:plasma membrane"/>
    <property type="evidence" value="ECO:0007669"/>
    <property type="project" value="UniProtKB-SubCell"/>
</dbReference>
<dbReference type="InterPro" id="IPR051327">
    <property type="entry name" value="MATE_MepA_subfamily"/>
</dbReference>
<dbReference type="EMBL" id="QFVR01000009">
    <property type="protein sequence ID" value="PWI25440.1"/>
    <property type="molecule type" value="Genomic_DNA"/>
</dbReference>
<evidence type="ECO:0000313" key="11">
    <source>
        <dbReference type="EMBL" id="PWI25440.1"/>
    </source>
</evidence>
<evidence type="ECO:0000256" key="9">
    <source>
        <dbReference type="ARBA" id="ARBA00023251"/>
    </source>
</evidence>
<dbReference type="Pfam" id="PF01554">
    <property type="entry name" value="MatE"/>
    <property type="match status" value="2"/>
</dbReference>
<evidence type="ECO:0000256" key="8">
    <source>
        <dbReference type="ARBA" id="ARBA00023136"/>
    </source>
</evidence>
<keyword evidence="9" id="KW-0046">Antibiotic resistance</keyword>
<feature type="transmembrane region" description="Helical" evidence="10">
    <location>
        <begin position="53"/>
        <end position="79"/>
    </location>
</feature>
<dbReference type="InterPro" id="IPR045070">
    <property type="entry name" value="MATE_MepA-like"/>
</dbReference>
<evidence type="ECO:0000313" key="12">
    <source>
        <dbReference type="Proteomes" id="UP000245938"/>
    </source>
</evidence>
<evidence type="ECO:0000256" key="2">
    <source>
        <dbReference type="ARBA" id="ARBA00008417"/>
    </source>
</evidence>
<evidence type="ECO:0000256" key="3">
    <source>
        <dbReference type="ARBA" id="ARBA00022106"/>
    </source>
</evidence>
<keyword evidence="8 10" id="KW-0472">Membrane</keyword>
<accession>A0A2U3ALQ5</accession>
<dbReference type="OrthoDB" id="9811110at2"/>
<reference evidence="11 12" key="1">
    <citation type="submission" date="2018-05" db="EMBL/GenBank/DDBJ databases">
        <title>Kurthia sibirica genome sequence.</title>
        <authorList>
            <person name="Maclea K.S."/>
            <person name="Goen A.E."/>
        </authorList>
    </citation>
    <scope>NUCLEOTIDE SEQUENCE [LARGE SCALE GENOMIC DNA]</scope>
    <source>
        <strain evidence="11 12">ATCC 49154</strain>
    </source>
</reference>
<dbReference type="PIRSF" id="PIRSF006603">
    <property type="entry name" value="DinF"/>
    <property type="match status" value="1"/>
</dbReference>
<evidence type="ECO:0000256" key="6">
    <source>
        <dbReference type="ARBA" id="ARBA00022692"/>
    </source>
</evidence>
<evidence type="ECO:0000256" key="5">
    <source>
        <dbReference type="ARBA" id="ARBA00022475"/>
    </source>
</evidence>
<feature type="transmembrane region" description="Helical" evidence="10">
    <location>
        <begin position="192"/>
        <end position="212"/>
    </location>
</feature>
<keyword evidence="5" id="KW-1003">Cell membrane</keyword>
<dbReference type="GO" id="GO:0015297">
    <property type="term" value="F:antiporter activity"/>
    <property type="evidence" value="ECO:0007669"/>
    <property type="project" value="InterPro"/>
</dbReference>